<sequence length="168" mass="18926">MRTHRLPCTSPVSITKKAKLLTLRYIVKCAANARLSRSAPECPRQRIGDGVGLLHVVSEREAAEMLQQTNPGKGHLVLGELPWPGPRQRRGRQPQSLQLHFWETSTNDTLVSRASEYRRQTQAAVSHRSLACGALSIRSSVFLTPAIWERDTCICTSSRQWWRAIKEA</sequence>
<proteinExistence type="predicted"/>
<evidence type="ECO:0000313" key="1">
    <source>
        <dbReference type="EMBL" id="TRM62427.1"/>
    </source>
</evidence>
<dbReference type="EMBL" id="VDMD01000013">
    <property type="protein sequence ID" value="TRM62427.1"/>
    <property type="molecule type" value="Genomic_DNA"/>
</dbReference>
<reference evidence="1 2" key="1">
    <citation type="journal article" date="2019" name="New Phytol.">
        <title>Comparative genomics reveals unique wood-decay strategies and fruiting body development in the Schizophyllaceae.</title>
        <authorList>
            <person name="Almasi E."/>
            <person name="Sahu N."/>
            <person name="Krizsan K."/>
            <person name="Balint B."/>
            <person name="Kovacs G.M."/>
            <person name="Kiss B."/>
            <person name="Cseklye J."/>
            <person name="Drula E."/>
            <person name="Henrissat B."/>
            <person name="Nagy I."/>
            <person name="Chovatia M."/>
            <person name="Adam C."/>
            <person name="LaButti K."/>
            <person name="Lipzen A."/>
            <person name="Riley R."/>
            <person name="Grigoriev I.V."/>
            <person name="Nagy L.G."/>
        </authorList>
    </citation>
    <scope>NUCLEOTIDE SEQUENCE [LARGE SCALE GENOMIC DNA]</scope>
    <source>
        <strain evidence="1 2">NL-1724</strain>
    </source>
</reference>
<dbReference type="Proteomes" id="UP000320762">
    <property type="component" value="Unassembled WGS sequence"/>
</dbReference>
<evidence type="ECO:0000313" key="2">
    <source>
        <dbReference type="Proteomes" id="UP000320762"/>
    </source>
</evidence>
<comment type="caution">
    <text evidence="1">The sequence shown here is derived from an EMBL/GenBank/DDBJ whole genome shotgun (WGS) entry which is preliminary data.</text>
</comment>
<dbReference type="AlphaFoldDB" id="A0A550CCA2"/>
<accession>A0A550CCA2</accession>
<name>A0A550CCA2_9AGAR</name>
<keyword evidence="2" id="KW-1185">Reference proteome</keyword>
<gene>
    <name evidence="1" type="ORF">BD626DRAFT_499196</name>
</gene>
<organism evidence="1 2">
    <name type="scientific">Schizophyllum amplum</name>
    <dbReference type="NCBI Taxonomy" id="97359"/>
    <lineage>
        <taxon>Eukaryota</taxon>
        <taxon>Fungi</taxon>
        <taxon>Dikarya</taxon>
        <taxon>Basidiomycota</taxon>
        <taxon>Agaricomycotina</taxon>
        <taxon>Agaricomycetes</taxon>
        <taxon>Agaricomycetidae</taxon>
        <taxon>Agaricales</taxon>
        <taxon>Schizophyllaceae</taxon>
        <taxon>Schizophyllum</taxon>
    </lineage>
</organism>
<protein>
    <submittedName>
        <fullName evidence="1">Uncharacterized protein</fullName>
    </submittedName>
</protein>